<dbReference type="InterPro" id="IPR016747">
    <property type="entry name" value="Phosphotransbutyrylase"/>
</dbReference>
<evidence type="ECO:0000256" key="1">
    <source>
        <dbReference type="SAM" id="Phobius"/>
    </source>
</evidence>
<dbReference type="NCBIfam" id="NF037970">
    <property type="entry name" value="vanZ_1"/>
    <property type="match status" value="1"/>
</dbReference>
<evidence type="ECO:0000313" key="4">
    <source>
        <dbReference type="Proteomes" id="UP000192468"/>
    </source>
</evidence>
<organism evidence="3 4">
    <name type="scientific">Clostridium acidisoli DSM 12555</name>
    <dbReference type="NCBI Taxonomy" id="1121291"/>
    <lineage>
        <taxon>Bacteria</taxon>
        <taxon>Bacillati</taxon>
        <taxon>Bacillota</taxon>
        <taxon>Clostridia</taxon>
        <taxon>Eubacteriales</taxon>
        <taxon>Clostridiaceae</taxon>
        <taxon>Clostridium</taxon>
    </lineage>
</organism>
<feature type="domain" description="VanZ-like" evidence="2">
    <location>
        <begin position="7"/>
        <end position="149"/>
    </location>
</feature>
<keyword evidence="1" id="KW-0812">Transmembrane</keyword>
<keyword evidence="1" id="KW-0472">Membrane</keyword>
<feature type="transmembrane region" description="Helical" evidence="1">
    <location>
        <begin position="76"/>
        <end position="93"/>
    </location>
</feature>
<dbReference type="RefSeq" id="WP_084115364.1">
    <property type="nucleotide sequence ID" value="NZ_FWXH01000005.1"/>
</dbReference>
<keyword evidence="4" id="KW-1185">Reference proteome</keyword>
<name>A0A1W1XIB9_9CLOT</name>
<dbReference type="STRING" id="1121291.SAMN02745134_01836"/>
<protein>
    <submittedName>
        <fullName evidence="3">VanZ like family protein</fullName>
    </submittedName>
</protein>
<accession>A0A1W1XIB9</accession>
<dbReference type="AlphaFoldDB" id="A0A1W1XIB9"/>
<sequence length="165" mass="19226">MKKIIILLVCLVWFGFIFYNSTKPGDVSNAKSYSLLNKIRTEYRQLDGEEKKQYNELPKSAREEKLNLIIRKNAHAFEYCVLAVIVSLILFQFGLKGKGAVIYIMFICLFYAVLDEFHQIYVPGRTSSVRDVLIDFVGSLIGICVYYLVYYLFFNKKKRSRGIFN</sequence>
<reference evidence="3 4" key="1">
    <citation type="submission" date="2017-04" db="EMBL/GenBank/DDBJ databases">
        <authorList>
            <person name="Afonso C.L."/>
            <person name="Miller P.J."/>
            <person name="Scott M.A."/>
            <person name="Spackman E."/>
            <person name="Goraichik I."/>
            <person name="Dimitrov K.M."/>
            <person name="Suarez D.L."/>
            <person name="Swayne D.E."/>
        </authorList>
    </citation>
    <scope>NUCLEOTIDE SEQUENCE [LARGE SCALE GENOMIC DNA]</scope>
    <source>
        <strain evidence="3 4">DSM 12555</strain>
    </source>
</reference>
<feature type="transmembrane region" description="Helical" evidence="1">
    <location>
        <begin position="100"/>
        <end position="121"/>
    </location>
</feature>
<gene>
    <name evidence="3" type="ORF">SAMN02745134_01836</name>
</gene>
<dbReference type="PIRSF" id="PIRSF019083">
    <property type="entry name" value="UCP019083_VanZ"/>
    <property type="match status" value="1"/>
</dbReference>
<dbReference type="EMBL" id="FWXH01000005">
    <property type="protein sequence ID" value="SMC23251.1"/>
    <property type="molecule type" value="Genomic_DNA"/>
</dbReference>
<evidence type="ECO:0000313" key="3">
    <source>
        <dbReference type="EMBL" id="SMC23251.1"/>
    </source>
</evidence>
<dbReference type="OrthoDB" id="291892at2"/>
<dbReference type="Proteomes" id="UP000192468">
    <property type="component" value="Unassembled WGS sequence"/>
</dbReference>
<dbReference type="InterPro" id="IPR006976">
    <property type="entry name" value="VanZ-like"/>
</dbReference>
<dbReference type="Pfam" id="PF04892">
    <property type="entry name" value="VanZ"/>
    <property type="match status" value="1"/>
</dbReference>
<keyword evidence="1" id="KW-1133">Transmembrane helix</keyword>
<feature type="transmembrane region" description="Helical" evidence="1">
    <location>
        <begin position="133"/>
        <end position="153"/>
    </location>
</feature>
<proteinExistence type="predicted"/>
<evidence type="ECO:0000259" key="2">
    <source>
        <dbReference type="Pfam" id="PF04892"/>
    </source>
</evidence>